<comment type="function">
    <text evidence="6">GTPase involved in activation of the TORC1 signaling pathway, which promotes growth and represses autophagy in nutrient-rich conditions.</text>
</comment>
<dbReference type="GO" id="GO:1990131">
    <property type="term" value="C:Gtr1-Gtr2 GTPase complex"/>
    <property type="evidence" value="ECO:0007669"/>
    <property type="project" value="UniProtKB-UniRule"/>
</dbReference>
<sequence>MPFLKRTKKVLLMGRCGAGKSSMRSIIFHNNVAKKTRDLEPTILWDNKTNVQFLGNLHLNLWDCGGFVTINIYATLYGFTDKLISQDDSFNDYLTTYRNLIFKDVHVLIYVFDAISAELDKDIHYYQSCLESILTHSPKAIVFCLMHKMDLIQEDRREKMFEKQKLELQVRSEPIQIQAFQTSIWDETLYAAWAKIIHCLIPNINELQASLDTFCSICGADEIVLFEKTTFLVIANSAAIHHPDAHRFEKISSIIKQFNLCTRKEGYSKQMEIKGSNFTAFFDSLTKNTSVLLIISDTDITSAATQVNIAAARKHFEKLESVESI</sequence>
<evidence type="ECO:0000256" key="5">
    <source>
        <dbReference type="ARBA" id="ARBA00023134"/>
    </source>
</evidence>
<keyword evidence="8" id="KW-1185">Reference proteome</keyword>
<dbReference type="GO" id="GO:0005525">
    <property type="term" value="F:GTP binding"/>
    <property type="evidence" value="ECO:0007669"/>
    <property type="project" value="UniProtKB-UniRule"/>
</dbReference>
<reference evidence="7" key="1">
    <citation type="submission" date="2020-12" db="EMBL/GenBank/DDBJ databases">
        <title>Metabolic potential, ecology and presence of endohyphal bacteria is reflected in genomic diversity of Mucoromycotina.</title>
        <authorList>
            <person name="Muszewska A."/>
            <person name="Okrasinska A."/>
            <person name="Steczkiewicz K."/>
            <person name="Drgas O."/>
            <person name="Orlowska M."/>
            <person name="Perlinska-Lenart U."/>
            <person name="Aleksandrzak-Piekarczyk T."/>
            <person name="Szatraj K."/>
            <person name="Zielenkiewicz U."/>
            <person name="Pilsyk S."/>
            <person name="Malc E."/>
            <person name="Mieczkowski P."/>
            <person name="Kruszewska J.S."/>
            <person name="Biernat P."/>
            <person name="Pawlowska J."/>
        </authorList>
    </citation>
    <scope>NUCLEOTIDE SEQUENCE</scope>
    <source>
        <strain evidence="7">CBS 226.32</strain>
    </source>
</reference>
<comment type="caution">
    <text evidence="7">The sequence shown here is derived from an EMBL/GenBank/DDBJ whole genome shotgun (WGS) entry which is preliminary data.</text>
</comment>
<dbReference type="Pfam" id="PF04670">
    <property type="entry name" value="Gtr1_RagA"/>
    <property type="match status" value="2"/>
</dbReference>
<accession>A0A8H7UZM7</accession>
<evidence type="ECO:0000256" key="3">
    <source>
        <dbReference type="ARBA" id="ARBA00022490"/>
    </source>
</evidence>
<evidence type="ECO:0000256" key="2">
    <source>
        <dbReference type="ARBA" id="ARBA00007756"/>
    </source>
</evidence>
<evidence type="ECO:0000313" key="8">
    <source>
        <dbReference type="Proteomes" id="UP000650833"/>
    </source>
</evidence>
<dbReference type="InterPro" id="IPR027417">
    <property type="entry name" value="P-loop_NTPase"/>
</dbReference>
<dbReference type="PANTHER" id="PTHR11259">
    <property type="entry name" value="RAS-RELATED GTP BINDING RAG/GTR YEAST"/>
    <property type="match status" value="1"/>
</dbReference>
<dbReference type="GO" id="GO:0000329">
    <property type="term" value="C:fungal-type vacuole membrane"/>
    <property type="evidence" value="ECO:0007669"/>
    <property type="project" value="TreeGrafter"/>
</dbReference>
<dbReference type="GO" id="GO:1904263">
    <property type="term" value="P:positive regulation of TORC1 signaling"/>
    <property type="evidence" value="ECO:0007669"/>
    <property type="project" value="TreeGrafter"/>
</dbReference>
<dbReference type="GO" id="GO:0010507">
    <property type="term" value="P:negative regulation of autophagy"/>
    <property type="evidence" value="ECO:0007669"/>
    <property type="project" value="TreeGrafter"/>
</dbReference>
<dbReference type="SUPFAM" id="SSF52540">
    <property type="entry name" value="P-loop containing nucleoside triphosphate hydrolases"/>
    <property type="match status" value="1"/>
</dbReference>
<comment type="subcellular location">
    <subcellularLocation>
        <location evidence="1">Cytoplasm</location>
    </subcellularLocation>
</comment>
<dbReference type="EMBL" id="JAEPRC010000485">
    <property type="protein sequence ID" value="KAG2196254.1"/>
    <property type="molecule type" value="Genomic_DNA"/>
</dbReference>
<dbReference type="InterPro" id="IPR006762">
    <property type="entry name" value="Gtr1_RagA"/>
</dbReference>
<dbReference type="GO" id="GO:0009267">
    <property type="term" value="P:cellular response to starvation"/>
    <property type="evidence" value="ECO:0007669"/>
    <property type="project" value="TreeGrafter"/>
</dbReference>
<comment type="subunit">
    <text evidence="6">Component of the GSE complex.</text>
</comment>
<evidence type="ECO:0000256" key="1">
    <source>
        <dbReference type="ARBA" id="ARBA00004496"/>
    </source>
</evidence>
<evidence type="ECO:0000313" key="7">
    <source>
        <dbReference type="EMBL" id="KAG2196254.1"/>
    </source>
</evidence>
<evidence type="ECO:0000256" key="6">
    <source>
        <dbReference type="RuleBase" id="RU367014"/>
    </source>
</evidence>
<organism evidence="7 8">
    <name type="scientific">Mucor plumbeus</name>
    <dbReference type="NCBI Taxonomy" id="97098"/>
    <lineage>
        <taxon>Eukaryota</taxon>
        <taxon>Fungi</taxon>
        <taxon>Fungi incertae sedis</taxon>
        <taxon>Mucoromycota</taxon>
        <taxon>Mucoromycotina</taxon>
        <taxon>Mucoromycetes</taxon>
        <taxon>Mucorales</taxon>
        <taxon>Mucorineae</taxon>
        <taxon>Mucoraceae</taxon>
        <taxon>Mucor</taxon>
    </lineage>
</organism>
<dbReference type="GO" id="GO:0005634">
    <property type="term" value="C:nucleus"/>
    <property type="evidence" value="ECO:0007669"/>
    <property type="project" value="TreeGrafter"/>
</dbReference>
<dbReference type="Gene3D" id="3.40.50.300">
    <property type="entry name" value="P-loop containing nucleotide triphosphate hydrolases"/>
    <property type="match status" value="1"/>
</dbReference>
<keyword evidence="5 6" id="KW-0342">GTP-binding</keyword>
<dbReference type="GO" id="GO:0003924">
    <property type="term" value="F:GTPase activity"/>
    <property type="evidence" value="ECO:0007669"/>
    <property type="project" value="UniProtKB-UniRule"/>
</dbReference>
<keyword evidence="3" id="KW-0963">Cytoplasm</keyword>
<evidence type="ECO:0000256" key="4">
    <source>
        <dbReference type="ARBA" id="ARBA00022741"/>
    </source>
</evidence>
<comment type="similarity">
    <text evidence="2 6">Belongs to the GTR/RAG GTP-binding protein family.</text>
</comment>
<protein>
    <recommendedName>
        <fullName evidence="6">GTP-binding protein</fullName>
    </recommendedName>
</protein>
<dbReference type="Proteomes" id="UP000650833">
    <property type="component" value="Unassembled WGS sequence"/>
</dbReference>
<dbReference type="FunFam" id="3.30.450.190:FF:000002">
    <property type="entry name" value="Ras-related GTP-binding protein A"/>
    <property type="match status" value="1"/>
</dbReference>
<dbReference type="AlphaFoldDB" id="A0A8H7UZM7"/>
<dbReference type="PANTHER" id="PTHR11259:SF1">
    <property type="entry name" value="RAS-RELATED GTP-BINDING PROTEIN"/>
    <property type="match status" value="1"/>
</dbReference>
<dbReference type="Gene3D" id="3.30.450.190">
    <property type="match status" value="1"/>
</dbReference>
<keyword evidence="4 6" id="KW-0547">Nucleotide-binding</keyword>
<proteinExistence type="inferred from homology"/>
<gene>
    <name evidence="7" type="ORF">INT46_005140</name>
</gene>
<dbReference type="OrthoDB" id="10020193at2759"/>
<name>A0A8H7UZM7_9FUNG</name>